<name>Q8ZZP4_PYRAE</name>
<sequence>MSARRLLRLLLERSGVVELQASAERLHAFATIREISFKAHREDVLAY</sequence>
<dbReference type="EnsemblBacteria" id="AAL62595">
    <property type="protein sequence ID" value="AAL62595"/>
    <property type="gene ID" value="PAE0150"/>
</dbReference>
<evidence type="ECO:0000313" key="2">
    <source>
        <dbReference type="Proteomes" id="UP000002439"/>
    </source>
</evidence>
<dbReference type="HOGENOM" id="CLU_3163267_0_0_2"/>
<dbReference type="PATRIC" id="fig|178306.9.peg.107"/>
<protein>
    <submittedName>
        <fullName evidence="1">Uncharacterized protein</fullName>
    </submittedName>
</protein>
<organism evidence="1 2">
    <name type="scientific">Pyrobaculum aerophilum (strain ATCC 51768 / DSM 7523 / JCM 9630 / CIP 104966 / NBRC 100827 / IM2)</name>
    <dbReference type="NCBI Taxonomy" id="178306"/>
    <lineage>
        <taxon>Archaea</taxon>
        <taxon>Thermoproteota</taxon>
        <taxon>Thermoprotei</taxon>
        <taxon>Thermoproteales</taxon>
        <taxon>Thermoproteaceae</taxon>
        <taxon>Pyrobaculum</taxon>
    </lineage>
</organism>
<dbReference type="KEGG" id="pai:PAE0150"/>
<gene>
    <name evidence="1" type="ordered locus">PAE0150</name>
</gene>
<dbReference type="EMBL" id="AE009441">
    <property type="protein sequence ID" value="AAL62595.1"/>
    <property type="molecule type" value="Genomic_DNA"/>
</dbReference>
<reference evidence="1 2" key="1">
    <citation type="journal article" date="2002" name="Proc. Natl. Acad. Sci. U.S.A.">
        <title>Genome sequence of the hyperthermophilic crenarchaeon Pyrobaculum aerophilum.</title>
        <authorList>
            <person name="Fitz-Gibbon S.T."/>
            <person name="Ladner H."/>
            <person name="Kim U.J."/>
            <person name="Stetter K.O."/>
            <person name="Simon M.I."/>
            <person name="Miller J.H."/>
        </authorList>
    </citation>
    <scope>NUCLEOTIDE SEQUENCE [LARGE SCALE GENOMIC DNA]</scope>
    <source>
        <strain evidence="2">ATCC 51768 / DSM 7523 / JCM 9630 / CIP 104966 / NBRC 100827 / IM2</strain>
    </source>
</reference>
<evidence type="ECO:0000313" key="1">
    <source>
        <dbReference type="EMBL" id="AAL62595.1"/>
    </source>
</evidence>
<proteinExistence type="predicted"/>
<dbReference type="Proteomes" id="UP000002439">
    <property type="component" value="Chromosome"/>
</dbReference>
<dbReference type="RefSeq" id="WP_011007067.1">
    <property type="nucleotide sequence ID" value="NC_003364.1"/>
</dbReference>
<dbReference type="InParanoid" id="Q8ZZP4"/>
<dbReference type="AlphaFoldDB" id="Q8ZZP4"/>
<dbReference type="GeneID" id="43496584"/>
<accession>Q8ZZP4</accession>
<keyword evidence="2" id="KW-1185">Reference proteome</keyword>